<gene>
    <name evidence="6" type="ORF">SLS63_003860</name>
</gene>
<dbReference type="PANTHER" id="PTHR42718">
    <property type="entry name" value="MAJOR FACILITATOR SUPERFAMILY MULTIDRUG TRANSPORTER MFSC"/>
    <property type="match status" value="1"/>
</dbReference>
<feature type="transmembrane region" description="Helical" evidence="5">
    <location>
        <begin position="27"/>
        <end position="48"/>
    </location>
</feature>
<dbReference type="SUPFAM" id="SSF103473">
    <property type="entry name" value="MFS general substrate transporter"/>
    <property type="match status" value="1"/>
</dbReference>
<evidence type="ECO:0000313" key="6">
    <source>
        <dbReference type="EMBL" id="KAK7735390.1"/>
    </source>
</evidence>
<dbReference type="Proteomes" id="UP001430848">
    <property type="component" value="Unassembled WGS sequence"/>
</dbReference>
<dbReference type="InterPro" id="IPR036259">
    <property type="entry name" value="MFS_trans_sf"/>
</dbReference>
<dbReference type="PANTHER" id="PTHR42718:SF41">
    <property type="entry name" value="MFS TRANSPORTER OF UNKOWN SPECIFICITY (AFU_ORTHOLOGUE AFUA_5G09940)-RELATED"/>
    <property type="match status" value="1"/>
</dbReference>
<sequence length="243" mass="26146">MAVFVAWESRFAQDPVMPLDLFEAPSFGALAVAVLFIYMSVGICLWYMIAWQQIIRGWTVLQVAFGWAPYAIGASMTVGLAAWLITRWEAHGCLVSIITLVLLSCMPEQQTYWAQVFRATSLGSFCADFVYIAAQIIASNSVRKRGQGVAGSLIGTLNLYGNSLGWGFAGTVEAQVAKSAGEAMSFRAALWFGAALGIIALVLDVGFVRTPKNNQEGWKSSGPSMDRGIDAVGLAEVRGTSEV</sequence>
<reference evidence="6 7" key="1">
    <citation type="submission" date="2024-02" db="EMBL/GenBank/DDBJ databases">
        <title>De novo assembly and annotation of 12 fungi associated with fruit tree decline syndrome in Ontario, Canada.</title>
        <authorList>
            <person name="Sulman M."/>
            <person name="Ellouze W."/>
            <person name="Ilyukhin E."/>
        </authorList>
    </citation>
    <scope>NUCLEOTIDE SEQUENCE [LARGE SCALE GENOMIC DNA]</scope>
    <source>
        <strain evidence="6 7">M169</strain>
    </source>
</reference>
<evidence type="ECO:0000256" key="3">
    <source>
        <dbReference type="ARBA" id="ARBA00022989"/>
    </source>
</evidence>
<feature type="transmembrane region" description="Helical" evidence="5">
    <location>
        <begin position="119"/>
        <end position="138"/>
    </location>
</feature>
<proteinExistence type="predicted"/>
<evidence type="ECO:0008006" key="8">
    <source>
        <dbReference type="Google" id="ProtNLM"/>
    </source>
</evidence>
<keyword evidence="2 5" id="KW-0812">Transmembrane</keyword>
<evidence type="ECO:0000256" key="4">
    <source>
        <dbReference type="ARBA" id="ARBA00023136"/>
    </source>
</evidence>
<comment type="caution">
    <text evidence="6">The sequence shown here is derived from an EMBL/GenBank/DDBJ whole genome shotgun (WGS) entry which is preliminary data.</text>
</comment>
<keyword evidence="7" id="KW-1185">Reference proteome</keyword>
<evidence type="ECO:0000256" key="5">
    <source>
        <dbReference type="SAM" id="Phobius"/>
    </source>
</evidence>
<evidence type="ECO:0000313" key="7">
    <source>
        <dbReference type="Proteomes" id="UP001430848"/>
    </source>
</evidence>
<accession>A0ABR1PF74</accession>
<feature type="transmembrane region" description="Helical" evidence="5">
    <location>
        <begin position="188"/>
        <end position="208"/>
    </location>
</feature>
<comment type="subcellular location">
    <subcellularLocation>
        <location evidence="1">Membrane</location>
        <topology evidence="1">Multi-pass membrane protein</topology>
    </subcellularLocation>
</comment>
<organism evidence="6 7">
    <name type="scientific">Diaporthe eres</name>
    <name type="common">Phomopsis oblonga</name>
    <dbReference type="NCBI Taxonomy" id="83184"/>
    <lineage>
        <taxon>Eukaryota</taxon>
        <taxon>Fungi</taxon>
        <taxon>Dikarya</taxon>
        <taxon>Ascomycota</taxon>
        <taxon>Pezizomycotina</taxon>
        <taxon>Sordariomycetes</taxon>
        <taxon>Sordariomycetidae</taxon>
        <taxon>Diaporthales</taxon>
        <taxon>Diaporthaceae</taxon>
        <taxon>Diaporthe</taxon>
        <taxon>Diaporthe eres species complex</taxon>
    </lineage>
</organism>
<keyword evidence="3 5" id="KW-1133">Transmembrane helix</keyword>
<keyword evidence="4 5" id="KW-0472">Membrane</keyword>
<evidence type="ECO:0000256" key="1">
    <source>
        <dbReference type="ARBA" id="ARBA00004141"/>
    </source>
</evidence>
<dbReference type="EMBL" id="JAKNSF020000013">
    <property type="protein sequence ID" value="KAK7735390.1"/>
    <property type="molecule type" value="Genomic_DNA"/>
</dbReference>
<dbReference type="Gene3D" id="1.20.1250.20">
    <property type="entry name" value="MFS general substrate transporter like domains"/>
    <property type="match status" value="1"/>
</dbReference>
<evidence type="ECO:0000256" key="2">
    <source>
        <dbReference type="ARBA" id="ARBA00022692"/>
    </source>
</evidence>
<feature type="transmembrane region" description="Helical" evidence="5">
    <location>
        <begin position="60"/>
        <end position="82"/>
    </location>
</feature>
<name>A0ABR1PF74_DIAER</name>
<protein>
    <recommendedName>
        <fullName evidence="8">Major facilitator superfamily (MFS) profile domain-containing protein</fullName>
    </recommendedName>
</protein>